<sequence>MHTRFVVAGEAIVDLIARSDGSFAPALGGSPWNLARALGRLGSQVAYVTPLSTDTFGEQFFNALLESRVEFAGKRSELPSCLALVHIHPDGSPAYRFYREGVADRDYSPESVKKHVAGPQTVFHIASLALFPPDGYAWAGFLGELNQQGICTSVDVNVRRLPGADNGAYTELLLRVMPQARVLKVSDEDLQQLGLGHDPLRTARTLLNDTTQVVLLTRGSLGAWCLTAEGTWHEPAPNTPVCDTVGAGDCSYAGFLHALDAAGAFNPPWRIPTAQTLQNALVMASRCAAFNLRQQGCQPAWRQEL</sequence>
<comment type="similarity">
    <text evidence="1">Belongs to the carbohydrate kinase PfkB family.</text>
</comment>
<keyword evidence="2" id="KW-0808">Transferase</keyword>
<keyword evidence="4 7" id="KW-0418">Kinase</keyword>
<reference evidence="7 8" key="1">
    <citation type="journal article" date="2014" name="Nat. Commun.">
        <title>Physiological and genomic features of highly alkaliphilic hydrogen-utilizing Betaproteobacteria from a continental serpentinizing site.</title>
        <authorList>
            <person name="Suzuki S."/>
            <person name="Kuenen J.G."/>
            <person name="Schipper K."/>
            <person name="van der Velde S."/>
            <person name="Ishii S."/>
            <person name="Wu A."/>
            <person name="Sorokin D.Y."/>
            <person name="Tenney A."/>
            <person name="Meng X.Y."/>
            <person name="Morrill P.L."/>
            <person name="Kamagata Y."/>
            <person name="Muyzer G."/>
            <person name="Nealson K.H."/>
        </authorList>
    </citation>
    <scope>NUCLEOTIDE SEQUENCE [LARGE SCALE GENOMIC DNA]</scope>
    <source>
        <strain evidence="7 8">B1</strain>
    </source>
</reference>
<dbReference type="HOGENOM" id="CLU_027634_6_2_4"/>
<evidence type="ECO:0000313" key="8">
    <source>
        <dbReference type="Proteomes" id="UP000066014"/>
    </source>
</evidence>
<dbReference type="InterPro" id="IPR050306">
    <property type="entry name" value="PfkB_Carbo_kinase"/>
</dbReference>
<dbReference type="EMBL" id="AP014569">
    <property type="protein sequence ID" value="BAO83265.1"/>
    <property type="molecule type" value="Genomic_DNA"/>
</dbReference>
<name>A0A060NPH2_9BURK</name>
<dbReference type="Gene3D" id="3.40.1190.20">
    <property type="match status" value="1"/>
</dbReference>
<dbReference type="PANTHER" id="PTHR43085:SF1">
    <property type="entry name" value="PSEUDOURIDINE KINASE-RELATED"/>
    <property type="match status" value="1"/>
</dbReference>
<dbReference type="Pfam" id="PF00294">
    <property type="entry name" value="PfkB"/>
    <property type="match status" value="1"/>
</dbReference>
<keyword evidence="5" id="KW-0067">ATP-binding</keyword>
<dbReference type="KEGG" id="cbab:SMCB_1037"/>
<dbReference type="PANTHER" id="PTHR43085">
    <property type="entry name" value="HEXOKINASE FAMILY MEMBER"/>
    <property type="match status" value="1"/>
</dbReference>
<evidence type="ECO:0000256" key="1">
    <source>
        <dbReference type="ARBA" id="ARBA00010688"/>
    </source>
</evidence>
<evidence type="ECO:0000256" key="5">
    <source>
        <dbReference type="ARBA" id="ARBA00022840"/>
    </source>
</evidence>
<evidence type="ECO:0000256" key="4">
    <source>
        <dbReference type="ARBA" id="ARBA00022777"/>
    </source>
</evidence>
<dbReference type="RefSeq" id="WP_045535559.1">
    <property type="nucleotide sequence ID" value="NZ_AP014569.1"/>
</dbReference>
<evidence type="ECO:0000256" key="3">
    <source>
        <dbReference type="ARBA" id="ARBA00022741"/>
    </source>
</evidence>
<proteinExistence type="inferred from homology"/>
<dbReference type="GO" id="GO:0016301">
    <property type="term" value="F:kinase activity"/>
    <property type="evidence" value="ECO:0007669"/>
    <property type="project" value="UniProtKB-KW"/>
</dbReference>
<dbReference type="InterPro" id="IPR011611">
    <property type="entry name" value="PfkB_dom"/>
</dbReference>
<keyword evidence="8" id="KW-1185">Reference proteome</keyword>
<dbReference type="AlphaFoldDB" id="A0A060NPH2"/>
<dbReference type="PROSITE" id="PS00584">
    <property type="entry name" value="PFKB_KINASES_2"/>
    <property type="match status" value="1"/>
</dbReference>
<accession>A0A060NPH2</accession>
<protein>
    <submittedName>
        <fullName evidence="7">Sugar kinase, ribokinase family</fullName>
    </submittedName>
</protein>
<gene>
    <name evidence="7" type="ORF">SMCB_1037</name>
</gene>
<evidence type="ECO:0000313" key="7">
    <source>
        <dbReference type="EMBL" id="BAO83265.1"/>
    </source>
</evidence>
<feature type="domain" description="Carbohydrate kinase PfkB" evidence="6">
    <location>
        <begin position="4"/>
        <end position="300"/>
    </location>
</feature>
<organism evidence="7 8">
    <name type="scientific">Serpentinimonas maccroryi</name>
    <dbReference type="NCBI Taxonomy" id="1458426"/>
    <lineage>
        <taxon>Bacteria</taxon>
        <taxon>Pseudomonadati</taxon>
        <taxon>Pseudomonadota</taxon>
        <taxon>Betaproteobacteria</taxon>
        <taxon>Burkholderiales</taxon>
        <taxon>Comamonadaceae</taxon>
        <taxon>Serpentinimonas</taxon>
    </lineage>
</organism>
<dbReference type="InterPro" id="IPR029056">
    <property type="entry name" value="Ribokinase-like"/>
</dbReference>
<evidence type="ECO:0000256" key="2">
    <source>
        <dbReference type="ARBA" id="ARBA00022679"/>
    </source>
</evidence>
<dbReference type="GO" id="GO:0005524">
    <property type="term" value="F:ATP binding"/>
    <property type="evidence" value="ECO:0007669"/>
    <property type="project" value="UniProtKB-KW"/>
</dbReference>
<dbReference type="InterPro" id="IPR002173">
    <property type="entry name" value="Carboh/pur_kinase_PfkB_CS"/>
</dbReference>
<dbReference type="Proteomes" id="UP000066014">
    <property type="component" value="Chromosome"/>
</dbReference>
<dbReference type="STRING" id="1458426.SMCB_1037"/>
<dbReference type="SUPFAM" id="SSF53613">
    <property type="entry name" value="Ribokinase-like"/>
    <property type="match status" value="1"/>
</dbReference>
<keyword evidence="3" id="KW-0547">Nucleotide-binding</keyword>
<evidence type="ECO:0000259" key="6">
    <source>
        <dbReference type="Pfam" id="PF00294"/>
    </source>
</evidence>
<dbReference type="OrthoDB" id="9779730at2"/>